<organism evidence="1 2">
    <name type="scientific">Klebsiella pneumoniae</name>
    <dbReference type="NCBI Taxonomy" id="573"/>
    <lineage>
        <taxon>Bacteria</taxon>
        <taxon>Pseudomonadati</taxon>
        <taxon>Pseudomonadota</taxon>
        <taxon>Gammaproteobacteria</taxon>
        <taxon>Enterobacterales</taxon>
        <taxon>Enterobacteriaceae</taxon>
        <taxon>Klebsiella/Raoultella group</taxon>
        <taxon>Klebsiella</taxon>
        <taxon>Klebsiella pneumoniae complex</taxon>
    </lineage>
</organism>
<evidence type="ECO:0000313" key="2">
    <source>
        <dbReference type="Proteomes" id="UP000251088"/>
    </source>
</evidence>
<dbReference type="EMBL" id="UAWN01000004">
    <property type="protein sequence ID" value="SQC08986.1"/>
    <property type="molecule type" value="Genomic_DNA"/>
</dbReference>
<proteinExistence type="predicted"/>
<dbReference type="Pfam" id="PF19774">
    <property type="entry name" value="DUF6260"/>
    <property type="match status" value="1"/>
</dbReference>
<sequence>MADYMLSGDAKVKVKGYVGAGITNHANTNQVDLSASGLNIDLTTSTPDESVAFFTGPFAKLLDDNYVQEKVKVWASPISCAT</sequence>
<gene>
    <name evidence="1" type="ORF">NCTC9128_00943</name>
</gene>
<accession>A0A2X3CAW3</accession>
<name>A0A2X3CAW3_KLEPN</name>
<dbReference type="Proteomes" id="UP000251088">
    <property type="component" value="Unassembled WGS sequence"/>
</dbReference>
<protein>
    <submittedName>
        <fullName evidence="1">Gp9</fullName>
    </submittedName>
</protein>
<dbReference type="InterPro" id="IPR046227">
    <property type="entry name" value="DUF6260"/>
</dbReference>
<evidence type="ECO:0000313" key="1">
    <source>
        <dbReference type="EMBL" id="SQC08986.1"/>
    </source>
</evidence>
<dbReference type="AlphaFoldDB" id="A0A2X3CAW3"/>
<reference evidence="1 2" key="1">
    <citation type="submission" date="2018-06" db="EMBL/GenBank/DDBJ databases">
        <authorList>
            <consortium name="Pathogen Informatics"/>
            <person name="Doyle S."/>
        </authorList>
    </citation>
    <scope>NUCLEOTIDE SEQUENCE [LARGE SCALE GENOMIC DNA]</scope>
    <source>
        <strain evidence="1 2">NCTC9128</strain>
    </source>
</reference>